<organism evidence="1 2">
    <name type="scientific">Shinella curvata</name>
    <dbReference type="NCBI Taxonomy" id="1817964"/>
    <lineage>
        <taxon>Bacteria</taxon>
        <taxon>Pseudomonadati</taxon>
        <taxon>Pseudomonadota</taxon>
        <taxon>Alphaproteobacteria</taxon>
        <taxon>Hyphomicrobiales</taxon>
        <taxon>Rhizobiaceae</taxon>
        <taxon>Shinella</taxon>
    </lineage>
</organism>
<evidence type="ECO:0000313" key="1">
    <source>
        <dbReference type="EMBL" id="MDO6124566.1"/>
    </source>
</evidence>
<name>A0ABT8XMZ6_9HYPH</name>
<gene>
    <name evidence="1" type="ORF">GB928_025590</name>
</gene>
<sequence length="130" mass="13539">MLAQIHSALGQSEKAVILLDRGIQVAASNIEFLNDLSVLKCIALLAAGDGGSAARMIASIDELGDHYPLDTAVAMHLMAASTRRKLPEALANTLVAAGSDKAASALKYLCFTSVASILLEEGSREALQCV</sequence>
<reference evidence="1" key="1">
    <citation type="submission" date="2022-04" db="EMBL/GenBank/DDBJ databases">
        <title>Shinella lacus sp. nov., a novel member of the genus Shinella from water.</title>
        <authorList>
            <person name="Deng Y."/>
        </authorList>
    </citation>
    <scope>NUCLEOTIDE SEQUENCE</scope>
    <source>
        <strain evidence="1">JCM 31239</strain>
    </source>
</reference>
<dbReference type="EMBL" id="WHSC02000013">
    <property type="protein sequence ID" value="MDO6124566.1"/>
    <property type="molecule type" value="Genomic_DNA"/>
</dbReference>
<dbReference type="RefSeq" id="WP_244763530.1">
    <property type="nucleotide sequence ID" value="NZ_JALJCJ010000008.1"/>
</dbReference>
<protein>
    <submittedName>
        <fullName evidence="1">Uncharacterized protein</fullName>
    </submittedName>
</protein>
<evidence type="ECO:0000313" key="2">
    <source>
        <dbReference type="Proteomes" id="UP001177080"/>
    </source>
</evidence>
<dbReference type="Proteomes" id="UP001177080">
    <property type="component" value="Unassembled WGS sequence"/>
</dbReference>
<accession>A0ABT8XMZ6</accession>
<proteinExistence type="predicted"/>
<comment type="caution">
    <text evidence="1">The sequence shown here is derived from an EMBL/GenBank/DDBJ whole genome shotgun (WGS) entry which is preliminary data.</text>
</comment>
<keyword evidence="2" id="KW-1185">Reference proteome</keyword>